<keyword evidence="3 5" id="KW-0687">Ribonucleoprotein</keyword>
<dbReference type="AlphaFoldDB" id="A0A017T8Y7"/>
<organism evidence="6 7">
    <name type="scientific">Chondromyces apiculatus DSM 436</name>
    <dbReference type="NCBI Taxonomy" id="1192034"/>
    <lineage>
        <taxon>Bacteria</taxon>
        <taxon>Pseudomonadati</taxon>
        <taxon>Myxococcota</taxon>
        <taxon>Polyangia</taxon>
        <taxon>Polyangiales</taxon>
        <taxon>Polyangiaceae</taxon>
        <taxon>Chondromyces</taxon>
    </lineage>
</organism>
<dbReference type="NCBIfam" id="TIGR00009">
    <property type="entry name" value="L28"/>
    <property type="match status" value="1"/>
</dbReference>
<evidence type="ECO:0000256" key="5">
    <source>
        <dbReference type="HAMAP-Rule" id="MF_00373"/>
    </source>
</evidence>
<comment type="similarity">
    <text evidence="1 5">Belongs to the bacterial ribosomal protein bL28 family.</text>
</comment>
<dbReference type="GO" id="GO:0005840">
    <property type="term" value="C:ribosome"/>
    <property type="evidence" value="ECO:0007669"/>
    <property type="project" value="UniProtKB-KW"/>
</dbReference>
<dbReference type="InterPro" id="IPR037147">
    <property type="entry name" value="Ribosomal_bL28_sf"/>
</dbReference>
<evidence type="ECO:0000256" key="4">
    <source>
        <dbReference type="ARBA" id="ARBA00035174"/>
    </source>
</evidence>
<dbReference type="GO" id="GO:0006412">
    <property type="term" value="P:translation"/>
    <property type="evidence" value="ECO:0007669"/>
    <property type="project" value="UniProtKB-UniRule"/>
</dbReference>
<evidence type="ECO:0000313" key="7">
    <source>
        <dbReference type="Proteomes" id="UP000019678"/>
    </source>
</evidence>
<dbReference type="eggNOG" id="COG0227">
    <property type="taxonomic scope" value="Bacteria"/>
</dbReference>
<keyword evidence="7" id="KW-1185">Reference proteome</keyword>
<dbReference type="Proteomes" id="UP000019678">
    <property type="component" value="Unassembled WGS sequence"/>
</dbReference>
<gene>
    <name evidence="5" type="primary">rpmB</name>
    <name evidence="6" type="ORF">CAP_3426</name>
</gene>
<proteinExistence type="inferred from homology"/>
<dbReference type="GO" id="GO:1990904">
    <property type="term" value="C:ribonucleoprotein complex"/>
    <property type="evidence" value="ECO:0007669"/>
    <property type="project" value="UniProtKB-KW"/>
</dbReference>
<dbReference type="EMBL" id="ASRX01000025">
    <property type="protein sequence ID" value="EYF05285.1"/>
    <property type="molecule type" value="Genomic_DNA"/>
</dbReference>
<dbReference type="Gene3D" id="2.30.170.40">
    <property type="entry name" value="Ribosomal protein L28/L24"/>
    <property type="match status" value="1"/>
</dbReference>
<name>A0A017T8Y7_9BACT</name>
<dbReference type="HAMAP" id="MF_00373">
    <property type="entry name" value="Ribosomal_bL28"/>
    <property type="match status" value="1"/>
</dbReference>
<keyword evidence="2 5" id="KW-0689">Ribosomal protein</keyword>
<accession>A0A017T8Y7</accession>
<dbReference type="Pfam" id="PF00830">
    <property type="entry name" value="Ribosomal_L28"/>
    <property type="match status" value="1"/>
</dbReference>
<dbReference type="PANTHER" id="PTHR13528">
    <property type="entry name" value="39S RIBOSOMAL PROTEIN L28, MITOCHONDRIAL"/>
    <property type="match status" value="1"/>
</dbReference>
<dbReference type="GO" id="GO:0003735">
    <property type="term" value="F:structural constituent of ribosome"/>
    <property type="evidence" value="ECO:0007669"/>
    <property type="project" value="InterPro"/>
</dbReference>
<dbReference type="InterPro" id="IPR026569">
    <property type="entry name" value="Ribosomal_bL28"/>
</dbReference>
<dbReference type="InterPro" id="IPR001383">
    <property type="entry name" value="Ribosomal_bL28_bact-type"/>
</dbReference>
<evidence type="ECO:0000313" key="6">
    <source>
        <dbReference type="EMBL" id="EYF05285.1"/>
    </source>
</evidence>
<dbReference type="PANTHER" id="PTHR13528:SF2">
    <property type="entry name" value="LARGE RIBOSOMAL SUBUNIT PROTEIN BL28M"/>
    <property type="match status" value="1"/>
</dbReference>
<dbReference type="STRING" id="1192034.CAP_3426"/>
<protein>
    <recommendedName>
        <fullName evidence="4 5">Large ribosomal subunit protein bL28</fullName>
    </recommendedName>
</protein>
<evidence type="ECO:0000256" key="2">
    <source>
        <dbReference type="ARBA" id="ARBA00022980"/>
    </source>
</evidence>
<reference evidence="6 7" key="1">
    <citation type="submission" date="2013-05" db="EMBL/GenBank/DDBJ databases">
        <title>Genome assembly of Chondromyces apiculatus DSM 436.</title>
        <authorList>
            <person name="Sharma G."/>
            <person name="Khatri I."/>
            <person name="Kaur C."/>
            <person name="Mayilraj S."/>
            <person name="Subramanian S."/>
        </authorList>
    </citation>
    <scope>NUCLEOTIDE SEQUENCE [LARGE SCALE GENOMIC DNA]</scope>
    <source>
        <strain evidence="6 7">DSM 436</strain>
    </source>
</reference>
<dbReference type="InterPro" id="IPR034704">
    <property type="entry name" value="Ribosomal_bL28/bL31-like_sf"/>
</dbReference>
<comment type="caution">
    <text evidence="6">The sequence shown here is derived from an EMBL/GenBank/DDBJ whole genome shotgun (WGS) entry which is preliminary data.</text>
</comment>
<sequence length="83" mass="9744">MARHNEEDSMAKSDITGKRKLLAQNVSHSNIKTKRWQNVNIQTRRLWVPELNRFVTLRVTTRDIRTIDKIGLFAYAQRHGVTL</sequence>
<evidence type="ECO:0000256" key="3">
    <source>
        <dbReference type="ARBA" id="ARBA00023274"/>
    </source>
</evidence>
<dbReference type="SUPFAM" id="SSF143800">
    <property type="entry name" value="L28p-like"/>
    <property type="match status" value="1"/>
</dbReference>
<evidence type="ECO:0000256" key="1">
    <source>
        <dbReference type="ARBA" id="ARBA00008760"/>
    </source>
</evidence>